<dbReference type="PANTHER" id="PTHR38221">
    <property type="entry name" value="BNAA04G14260D PROTEIN"/>
    <property type="match status" value="1"/>
</dbReference>
<evidence type="ECO:0000313" key="6">
    <source>
        <dbReference type="RefSeq" id="XP_039143109.1"/>
    </source>
</evidence>
<evidence type="ECO:0000313" key="2">
    <source>
        <dbReference type="Proteomes" id="UP001515500"/>
    </source>
</evidence>
<feature type="region of interest" description="Disordered" evidence="1">
    <location>
        <begin position="137"/>
        <end position="181"/>
    </location>
</feature>
<evidence type="ECO:0000313" key="3">
    <source>
        <dbReference type="RefSeq" id="XP_039143106.1"/>
    </source>
</evidence>
<keyword evidence="2" id="KW-1185">Reference proteome</keyword>
<proteinExistence type="predicted"/>
<dbReference type="PANTHER" id="PTHR38221:SF1">
    <property type="entry name" value="OVULE PROTEIN"/>
    <property type="match status" value="1"/>
</dbReference>
<reference evidence="3 4" key="1">
    <citation type="submission" date="2025-04" db="UniProtKB">
        <authorList>
            <consortium name="RefSeq"/>
        </authorList>
    </citation>
    <scope>IDENTIFICATION</scope>
</reference>
<sequence>MKDPFSAIDAECGHLSISQDSRLVRFPFLDDEGYSPSSSSNDDDDDGPSLPPADAPILFYSPPNSPVAGGNTSDPTVVATDAYPADVANNVDDAGAANNVDDAGAANNVDDADVAGADTTTDVADVVTAVGVGTTTTDAAVPDLGLPPKEILTDHPPKRFKKGSRGPKLRSPDSEEDDDDKYRYQSVEILKDLLETRSCTIEVDGRRRLPYSFVEQALEDDREKHRKGVNFPRDLPELVRIFFNKCDKRFANTDILDIVKMKGMDFPMVKWWRAGGYEAKNDKEPGGSPDV</sequence>
<dbReference type="AlphaFoldDB" id="A0AB40CSS4"/>
<dbReference type="RefSeq" id="XP_039143106.1">
    <property type="nucleotide sequence ID" value="XM_039287172.1"/>
</dbReference>
<dbReference type="GeneID" id="120280354"/>
<evidence type="ECO:0000256" key="1">
    <source>
        <dbReference type="SAM" id="MobiDB-lite"/>
    </source>
</evidence>
<dbReference type="RefSeq" id="XP_039143108.1">
    <property type="nucleotide sequence ID" value="XM_039287174.1"/>
</dbReference>
<dbReference type="Proteomes" id="UP001515500">
    <property type="component" value="Chromosome 17"/>
</dbReference>
<organism evidence="2 5">
    <name type="scientific">Dioscorea cayennensis subsp. rotundata</name>
    <name type="common">White Guinea yam</name>
    <name type="synonym">Dioscorea rotundata</name>
    <dbReference type="NCBI Taxonomy" id="55577"/>
    <lineage>
        <taxon>Eukaryota</taxon>
        <taxon>Viridiplantae</taxon>
        <taxon>Streptophyta</taxon>
        <taxon>Embryophyta</taxon>
        <taxon>Tracheophyta</taxon>
        <taxon>Spermatophyta</taxon>
        <taxon>Magnoliopsida</taxon>
        <taxon>Liliopsida</taxon>
        <taxon>Dioscoreales</taxon>
        <taxon>Dioscoreaceae</taxon>
        <taxon>Dioscorea</taxon>
    </lineage>
</organism>
<evidence type="ECO:0000313" key="4">
    <source>
        <dbReference type="RefSeq" id="XP_039143107.1"/>
    </source>
</evidence>
<dbReference type="RefSeq" id="XP_039143109.1">
    <property type="nucleotide sequence ID" value="XM_039287175.1"/>
</dbReference>
<protein>
    <submittedName>
        <fullName evidence="3 4">Uncharacterized protein LOC120280354</fullName>
    </submittedName>
</protein>
<name>A0AB40CSS4_DIOCR</name>
<feature type="compositionally biased region" description="Basic residues" evidence="1">
    <location>
        <begin position="158"/>
        <end position="168"/>
    </location>
</feature>
<accession>A0AB40CSS4</accession>
<evidence type="ECO:0000313" key="5">
    <source>
        <dbReference type="RefSeq" id="XP_039143108.1"/>
    </source>
</evidence>
<feature type="region of interest" description="Disordered" evidence="1">
    <location>
        <begin position="28"/>
        <end position="81"/>
    </location>
</feature>
<dbReference type="RefSeq" id="XP_039143107.1">
    <property type="nucleotide sequence ID" value="XM_039287173.1"/>
</dbReference>
<gene>
    <name evidence="3 4 5 6" type="primary">LOC120280354</name>
</gene>